<evidence type="ECO:0000256" key="5">
    <source>
        <dbReference type="RuleBase" id="RU003369"/>
    </source>
</evidence>
<dbReference type="PANTHER" id="PTHR43128">
    <property type="entry name" value="L-2-HYDROXYCARBOXYLATE DEHYDROGENASE (NAD(P)(+))"/>
    <property type="match status" value="1"/>
</dbReference>
<sequence length="314" mass="33528">MSSTTIRPRLRIAIIGVGQVGGAAAYGLILRSVTCDLLLVDNNIALRDSQVHDLTDVAYTTKSSTRIQGGNYHEAGQCDIIVITAGSRHTIGQSGLDAASRNVSIVRNVVDALCPVRPDAILLVVSNPVDLLTTLALERSRLPPEQVIGAGTFLDSARLRALMAGRIGIASNSIDVYVIGVHGESEVAAWSTATVGGIPIDQTISPEAMTERAELEEQCRQQGRAIVQAKGSTPFGMGSVVASICASIALDKRNVKAVSHWQPEYECCFSLPVVLGRKGIVRNVEVPLNEEEKAKIEESVGTLKKQLELVRRGL</sequence>
<keyword evidence="6" id="KW-0472">Membrane</keyword>
<dbReference type="CDD" id="cd00300">
    <property type="entry name" value="LDH_like"/>
    <property type="match status" value="1"/>
</dbReference>
<reference evidence="9" key="1">
    <citation type="submission" date="2023-06" db="EMBL/GenBank/DDBJ databases">
        <title>Genome-scale phylogeny and comparative genomics of the fungal order Sordariales.</title>
        <authorList>
            <consortium name="Lawrence Berkeley National Laboratory"/>
            <person name="Hensen N."/>
            <person name="Bonometti L."/>
            <person name="Westerberg I."/>
            <person name="Brannstrom I.O."/>
            <person name="Guillou S."/>
            <person name="Cros-Aarteil S."/>
            <person name="Calhoun S."/>
            <person name="Haridas S."/>
            <person name="Kuo A."/>
            <person name="Mondo S."/>
            <person name="Pangilinan J."/>
            <person name="Riley R."/>
            <person name="Labutti K."/>
            <person name="Andreopoulos B."/>
            <person name="Lipzen A."/>
            <person name="Chen C."/>
            <person name="Yanf M."/>
            <person name="Daum C."/>
            <person name="Ng V."/>
            <person name="Clum A."/>
            <person name="Steindorff A."/>
            <person name="Ohm R."/>
            <person name="Martin F."/>
            <person name="Silar P."/>
            <person name="Natvig D."/>
            <person name="Lalanne C."/>
            <person name="Gautier V."/>
            <person name="Ament-Velasquez S.L."/>
            <person name="Kruys A."/>
            <person name="Hutchinson M.I."/>
            <person name="Powell A.J."/>
            <person name="Barry K."/>
            <person name="Miller A.N."/>
            <person name="Grigoriev I.V."/>
            <person name="Debuchy R."/>
            <person name="Gladieux P."/>
            <person name="Thoren M.H."/>
            <person name="Johannesson H."/>
        </authorList>
    </citation>
    <scope>NUCLEOTIDE SEQUENCE</scope>
    <source>
        <strain evidence="9">SMH2532-1</strain>
    </source>
</reference>
<dbReference type="Gene3D" id="3.90.110.10">
    <property type="entry name" value="Lactate dehydrogenase/glycoside hydrolase, family 4, C-terminal"/>
    <property type="match status" value="1"/>
</dbReference>
<keyword evidence="6" id="KW-0812">Transmembrane</keyword>
<keyword evidence="10" id="KW-1185">Reference proteome</keyword>
<protein>
    <submittedName>
        <fullName evidence="9">Lactate dehydrogenase</fullName>
    </submittedName>
</protein>
<evidence type="ECO:0000256" key="2">
    <source>
        <dbReference type="ARBA" id="ARBA00023027"/>
    </source>
</evidence>
<evidence type="ECO:0000313" key="9">
    <source>
        <dbReference type="EMBL" id="KAK0641840.1"/>
    </source>
</evidence>
<comment type="similarity">
    <text evidence="5">Belongs to the LDH/MDH superfamily.</text>
</comment>
<evidence type="ECO:0000313" key="10">
    <source>
        <dbReference type="Proteomes" id="UP001174936"/>
    </source>
</evidence>
<dbReference type="PRINTS" id="PR00086">
    <property type="entry name" value="LLDHDRGNASE"/>
</dbReference>
<dbReference type="InterPro" id="IPR015955">
    <property type="entry name" value="Lactate_DH/Glyco_Ohase_4_C"/>
</dbReference>
<keyword evidence="2 4" id="KW-0520">NAD</keyword>
<dbReference type="GO" id="GO:0004459">
    <property type="term" value="F:L-lactate dehydrogenase (NAD+) activity"/>
    <property type="evidence" value="ECO:0007669"/>
    <property type="project" value="TreeGrafter"/>
</dbReference>
<feature type="binding site" evidence="4">
    <location>
        <position position="41"/>
    </location>
    <ligand>
        <name>NAD(+)</name>
        <dbReference type="ChEBI" id="CHEBI:57540"/>
    </ligand>
</feature>
<accession>A0AA40CKJ1</accession>
<evidence type="ECO:0000256" key="6">
    <source>
        <dbReference type="SAM" id="Phobius"/>
    </source>
</evidence>
<feature type="domain" description="Lactate/malate dehydrogenase N-terminal" evidence="7">
    <location>
        <begin position="11"/>
        <end position="149"/>
    </location>
</feature>
<feature type="binding site" evidence="4">
    <location>
        <position position="102"/>
    </location>
    <ligand>
        <name>NAD(+)</name>
        <dbReference type="ChEBI" id="CHEBI:57540"/>
    </ligand>
</feature>
<proteinExistence type="inferred from homology"/>
<dbReference type="GO" id="GO:0006089">
    <property type="term" value="P:lactate metabolic process"/>
    <property type="evidence" value="ECO:0007669"/>
    <property type="project" value="TreeGrafter"/>
</dbReference>
<feature type="domain" description="Lactate/malate dehydrogenase C-terminal" evidence="8">
    <location>
        <begin position="152"/>
        <end position="309"/>
    </location>
</feature>
<dbReference type="SUPFAM" id="SSF56327">
    <property type="entry name" value="LDH C-terminal domain-like"/>
    <property type="match status" value="1"/>
</dbReference>
<evidence type="ECO:0000256" key="3">
    <source>
        <dbReference type="PIRSR" id="PIRSR000102-1"/>
    </source>
</evidence>
<name>A0AA40CKJ1_9PEZI</name>
<dbReference type="PANTHER" id="PTHR43128:SF16">
    <property type="entry name" value="L-LACTATE DEHYDROGENASE"/>
    <property type="match status" value="1"/>
</dbReference>
<dbReference type="InterPro" id="IPR036291">
    <property type="entry name" value="NAD(P)-bd_dom_sf"/>
</dbReference>
<dbReference type="Pfam" id="PF00056">
    <property type="entry name" value="Ldh_1_N"/>
    <property type="match status" value="1"/>
</dbReference>
<evidence type="ECO:0000256" key="4">
    <source>
        <dbReference type="PIRSR" id="PIRSR000102-3"/>
    </source>
</evidence>
<evidence type="ECO:0000256" key="1">
    <source>
        <dbReference type="ARBA" id="ARBA00023002"/>
    </source>
</evidence>
<feature type="binding site" evidence="4">
    <location>
        <begin position="16"/>
        <end position="21"/>
    </location>
    <ligand>
        <name>NAD(+)</name>
        <dbReference type="ChEBI" id="CHEBI:57540"/>
    </ligand>
</feature>
<dbReference type="Pfam" id="PF02866">
    <property type="entry name" value="Ldh_1_C"/>
    <property type="match status" value="1"/>
</dbReference>
<evidence type="ECO:0000259" key="7">
    <source>
        <dbReference type="Pfam" id="PF00056"/>
    </source>
</evidence>
<gene>
    <name evidence="9" type="ORF">B0T16DRAFT_334968</name>
</gene>
<feature type="transmembrane region" description="Helical" evidence="6">
    <location>
        <begin position="12"/>
        <end position="30"/>
    </location>
</feature>
<dbReference type="Gene3D" id="3.40.50.720">
    <property type="entry name" value="NAD(P)-binding Rossmann-like Domain"/>
    <property type="match status" value="1"/>
</dbReference>
<dbReference type="SUPFAM" id="SSF51735">
    <property type="entry name" value="NAD(P)-binding Rossmann-fold domains"/>
    <property type="match status" value="1"/>
</dbReference>
<dbReference type="InterPro" id="IPR022383">
    <property type="entry name" value="Lactate/malate_DH_C"/>
</dbReference>
<dbReference type="Proteomes" id="UP001174936">
    <property type="component" value="Unassembled WGS sequence"/>
</dbReference>
<feature type="binding site" evidence="4">
    <location>
        <begin position="125"/>
        <end position="127"/>
    </location>
    <ligand>
        <name>NAD(+)</name>
        <dbReference type="ChEBI" id="CHEBI:57540"/>
    </ligand>
</feature>
<organism evidence="9 10">
    <name type="scientific">Cercophora newfieldiana</name>
    <dbReference type="NCBI Taxonomy" id="92897"/>
    <lineage>
        <taxon>Eukaryota</taxon>
        <taxon>Fungi</taxon>
        <taxon>Dikarya</taxon>
        <taxon>Ascomycota</taxon>
        <taxon>Pezizomycotina</taxon>
        <taxon>Sordariomycetes</taxon>
        <taxon>Sordariomycetidae</taxon>
        <taxon>Sordariales</taxon>
        <taxon>Lasiosphaeriaceae</taxon>
        <taxon>Cercophora</taxon>
    </lineage>
</organism>
<keyword evidence="1 5" id="KW-0560">Oxidoreductase</keyword>
<dbReference type="PIRSF" id="PIRSF000102">
    <property type="entry name" value="Lac_mal_DH"/>
    <property type="match status" value="1"/>
</dbReference>
<dbReference type="EMBL" id="JAULSV010000006">
    <property type="protein sequence ID" value="KAK0641840.1"/>
    <property type="molecule type" value="Genomic_DNA"/>
</dbReference>
<dbReference type="InterPro" id="IPR001557">
    <property type="entry name" value="L-lactate/malate_DH"/>
</dbReference>
<comment type="caution">
    <text evidence="9">The sequence shown here is derived from an EMBL/GenBank/DDBJ whole genome shotgun (WGS) entry which is preliminary data.</text>
</comment>
<evidence type="ECO:0000259" key="8">
    <source>
        <dbReference type="Pfam" id="PF02866"/>
    </source>
</evidence>
<keyword evidence="6" id="KW-1133">Transmembrane helix</keyword>
<dbReference type="InterPro" id="IPR001236">
    <property type="entry name" value="Lactate/malate_DH_N"/>
</dbReference>
<feature type="active site" description="Proton acceptor" evidence="3">
    <location>
        <position position="182"/>
    </location>
</feature>
<dbReference type="AlphaFoldDB" id="A0AA40CKJ1"/>